<dbReference type="OrthoDB" id="366608at2759"/>
<protein>
    <submittedName>
        <fullName evidence="1">Uncharacterized protein</fullName>
    </submittedName>
</protein>
<reference evidence="2" key="1">
    <citation type="journal article" date="2014" name="Nucleic Acids Res.">
        <title>The evolutionary dynamics of variant antigen genes in Babesia reveal a history of genomic innovation underlying host-parasite interaction.</title>
        <authorList>
            <person name="Jackson A.P."/>
            <person name="Otto T.D."/>
            <person name="Darby A."/>
            <person name="Ramaprasad A."/>
            <person name="Xia D."/>
            <person name="Echaide I.E."/>
            <person name="Farber M."/>
            <person name="Gahlot S."/>
            <person name="Gamble J."/>
            <person name="Gupta D."/>
            <person name="Gupta Y."/>
            <person name="Jackson L."/>
            <person name="Malandrin L."/>
            <person name="Malas T.B."/>
            <person name="Moussa E."/>
            <person name="Nair M."/>
            <person name="Reid A.J."/>
            <person name="Sanders M."/>
            <person name="Sharma J."/>
            <person name="Tracey A."/>
            <person name="Quail M.A."/>
            <person name="Weir W."/>
            <person name="Wastling J.M."/>
            <person name="Hall N."/>
            <person name="Willadsen P."/>
            <person name="Lingelbach K."/>
            <person name="Shiels B."/>
            <person name="Tait A."/>
            <person name="Berriman M."/>
            <person name="Allred D.R."/>
            <person name="Pain A."/>
        </authorList>
    </citation>
    <scope>NUCLEOTIDE SEQUENCE [LARGE SCALE GENOMIC DNA]</scope>
    <source>
        <strain evidence="2">Bond</strain>
    </source>
</reference>
<dbReference type="EMBL" id="LK391709">
    <property type="protein sequence ID" value="CDR96515.1"/>
    <property type="molecule type" value="Genomic_DNA"/>
</dbReference>
<dbReference type="AlphaFoldDB" id="A0A061DDS0"/>
<dbReference type="KEGG" id="bbig:BBBOND_0304190"/>
<name>A0A061DDS0_BABBI</name>
<dbReference type="Proteomes" id="UP000033188">
    <property type="component" value="Chromosome 3"/>
</dbReference>
<evidence type="ECO:0000313" key="1">
    <source>
        <dbReference type="EMBL" id="CDR96515.1"/>
    </source>
</evidence>
<accession>A0A061DDS0</accession>
<dbReference type="RefSeq" id="XP_012768701.1">
    <property type="nucleotide sequence ID" value="XM_012913247.1"/>
</dbReference>
<organism evidence="1 2">
    <name type="scientific">Babesia bigemina</name>
    <dbReference type="NCBI Taxonomy" id="5866"/>
    <lineage>
        <taxon>Eukaryota</taxon>
        <taxon>Sar</taxon>
        <taxon>Alveolata</taxon>
        <taxon>Apicomplexa</taxon>
        <taxon>Aconoidasida</taxon>
        <taxon>Piroplasmida</taxon>
        <taxon>Babesiidae</taxon>
        <taxon>Babesia</taxon>
    </lineage>
</organism>
<evidence type="ECO:0000313" key="2">
    <source>
        <dbReference type="Proteomes" id="UP000033188"/>
    </source>
</evidence>
<keyword evidence="2" id="KW-1185">Reference proteome</keyword>
<dbReference type="GeneID" id="24565056"/>
<dbReference type="VEuPathDB" id="PiroplasmaDB:BBBOND_0304190"/>
<proteinExistence type="predicted"/>
<gene>
    <name evidence="1" type="ORF">BBBOND_0304190</name>
</gene>
<sequence length="252" mass="28084">MVADSLTQFPHDLKEGIDWLIALKGTDPENNLKAMGAALYDFLADKPDGTMRMPALEEVKHITREFLEKPEIKYQPFVRGLISRLNEPVDQSTKKSFKGLSMVPKSAYETIIKSRGANPKAIAEKLGKVVDGCENFLKRIAVPDQYKCAYSSKATWAESCAKDPEACAVVLVGIAPMLYSGLRSLQIVSRDAFRQGPNSEASERMEEVLEAVGYKEAEYQSEKGRPIYKALSGVDLGIFTVLYDVARYWALY</sequence>